<evidence type="ECO:0000256" key="4">
    <source>
        <dbReference type="ARBA" id="ARBA00022989"/>
    </source>
</evidence>
<dbReference type="AlphaFoldDB" id="A0A6I4U0V5"/>
<accession>A0A6I4U0V5</accession>
<gene>
    <name evidence="8" type="ORF">GRI68_01605</name>
</gene>
<evidence type="ECO:0000256" key="5">
    <source>
        <dbReference type="ARBA" id="ARBA00023136"/>
    </source>
</evidence>
<name>A0A6I4U0V5_9SPHN</name>
<comment type="similarity">
    <text evidence="2">Belongs to the GtrA family.</text>
</comment>
<dbReference type="Pfam" id="PF04138">
    <property type="entry name" value="GtrA_DPMS_TM"/>
    <property type="match status" value="1"/>
</dbReference>
<evidence type="ECO:0000256" key="3">
    <source>
        <dbReference type="ARBA" id="ARBA00022692"/>
    </source>
</evidence>
<dbReference type="GO" id="GO:0005886">
    <property type="term" value="C:plasma membrane"/>
    <property type="evidence" value="ECO:0007669"/>
    <property type="project" value="TreeGrafter"/>
</dbReference>
<dbReference type="InterPro" id="IPR051401">
    <property type="entry name" value="GtrA_CellWall_Glycosyl"/>
</dbReference>
<keyword evidence="9" id="KW-1185">Reference proteome</keyword>
<evidence type="ECO:0000313" key="9">
    <source>
        <dbReference type="Proteomes" id="UP000429229"/>
    </source>
</evidence>
<comment type="subcellular location">
    <subcellularLocation>
        <location evidence="1">Membrane</location>
        <topology evidence="1">Multi-pass membrane protein</topology>
    </subcellularLocation>
</comment>
<feature type="transmembrane region" description="Helical" evidence="6">
    <location>
        <begin position="119"/>
        <end position="141"/>
    </location>
</feature>
<protein>
    <submittedName>
        <fullName evidence="8">GtrA family protein</fullName>
    </submittedName>
</protein>
<dbReference type="OrthoDB" id="7360864at2"/>
<feature type="domain" description="GtrA/DPMS transmembrane" evidence="7">
    <location>
        <begin position="24"/>
        <end position="141"/>
    </location>
</feature>
<comment type="caution">
    <text evidence="8">The sequence shown here is derived from an EMBL/GenBank/DDBJ whole genome shotgun (WGS) entry which is preliminary data.</text>
</comment>
<feature type="transmembrane region" description="Helical" evidence="6">
    <location>
        <begin position="89"/>
        <end position="113"/>
    </location>
</feature>
<reference evidence="8 9" key="1">
    <citation type="submission" date="2019-12" db="EMBL/GenBank/DDBJ databases">
        <title>Genomic-based taxomic classification of the family Erythrobacteraceae.</title>
        <authorList>
            <person name="Xu L."/>
        </authorList>
    </citation>
    <scope>NUCLEOTIDE SEQUENCE [LARGE SCALE GENOMIC DNA]</scope>
    <source>
        <strain evidence="8 9">LMG 29519</strain>
    </source>
</reference>
<evidence type="ECO:0000256" key="2">
    <source>
        <dbReference type="ARBA" id="ARBA00009399"/>
    </source>
</evidence>
<dbReference type="PANTHER" id="PTHR38459">
    <property type="entry name" value="PROPHAGE BACTOPRENOL-LINKED GLUCOSE TRANSLOCASE HOMOLOG"/>
    <property type="match status" value="1"/>
</dbReference>
<organism evidence="8 9">
    <name type="scientific">Alteriqipengyuania halimionae</name>
    <dbReference type="NCBI Taxonomy" id="1926630"/>
    <lineage>
        <taxon>Bacteria</taxon>
        <taxon>Pseudomonadati</taxon>
        <taxon>Pseudomonadota</taxon>
        <taxon>Alphaproteobacteria</taxon>
        <taxon>Sphingomonadales</taxon>
        <taxon>Erythrobacteraceae</taxon>
        <taxon>Alteriqipengyuania</taxon>
    </lineage>
</organism>
<proteinExistence type="inferred from homology"/>
<evidence type="ECO:0000256" key="1">
    <source>
        <dbReference type="ARBA" id="ARBA00004141"/>
    </source>
</evidence>
<dbReference type="GO" id="GO:0000271">
    <property type="term" value="P:polysaccharide biosynthetic process"/>
    <property type="evidence" value="ECO:0007669"/>
    <property type="project" value="InterPro"/>
</dbReference>
<keyword evidence="3 6" id="KW-0812">Transmembrane</keyword>
<evidence type="ECO:0000256" key="6">
    <source>
        <dbReference type="SAM" id="Phobius"/>
    </source>
</evidence>
<dbReference type="PANTHER" id="PTHR38459:SF1">
    <property type="entry name" value="PROPHAGE BACTOPRENOL-LINKED GLUCOSE TRANSLOCASE HOMOLOG"/>
    <property type="match status" value="1"/>
</dbReference>
<keyword evidence="4 6" id="KW-1133">Transmembrane helix</keyword>
<feature type="transmembrane region" description="Helical" evidence="6">
    <location>
        <begin position="21"/>
        <end position="42"/>
    </location>
</feature>
<keyword evidence="5 6" id="KW-0472">Membrane</keyword>
<dbReference type="EMBL" id="WTYR01000001">
    <property type="protein sequence ID" value="MXP08874.1"/>
    <property type="molecule type" value="Genomic_DNA"/>
</dbReference>
<feature type="transmembrane region" description="Helical" evidence="6">
    <location>
        <begin position="48"/>
        <end position="68"/>
    </location>
</feature>
<evidence type="ECO:0000259" key="7">
    <source>
        <dbReference type="Pfam" id="PF04138"/>
    </source>
</evidence>
<sequence>MRSTILPVAEETRSARLLAHPFWRFAVVGAAGFFVDIAALRLGLLAGLGLYFGRIFSYLCAATFTWWFNRRHTFAMRTSPSLREWAKFLLANSAGGLINYAVYSALVTFIAFVATYPEIAVAAGSVAGLAVNYLASARFVFRERDDGDSASR</sequence>
<dbReference type="InterPro" id="IPR007267">
    <property type="entry name" value="GtrA_DPMS_TM"/>
</dbReference>
<dbReference type="Proteomes" id="UP000429229">
    <property type="component" value="Unassembled WGS sequence"/>
</dbReference>
<evidence type="ECO:0000313" key="8">
    <source>
        <dbReference type="EMBL" id="MXP08874.1"/>
    </source>
</evidence>